<dbReference type="InterPro" id="IPR010982">
    <property type="entry name" value="Lambda_DNA-bd_dom_sf"/>
</dbReference>
<dbReference type="SUPFAM" id="SSF47413">
    <property type="entry name" value="lambda repressor-like DNA-binding domains"/>
    <property type="match status" value="1"/>
</dbReference>
<evidence type="ECO:0000313" key="3">
    <source>
        <dbReference type="Proteomes" id="UP000028123"/>
    </source>
</evidence>
<accession>A0A081NUR5</accession>
<dbReference type="EMBL" id="JNVM01000041">
    <property type="protein sequence ID" value="KEQ22188.1"/>
    <property type="molecule type" value="Genomic_DNA"/>
</dbReference>
<dbReference type="PANTHER" id="PTHR37301:SF1">
    <property type="entry name" value="DNA-BINDING PROTEIN"/>
    <property type="match status" value="1"/>
</dbReference>
<dbReference type="PROSITE" id="PS50943">
    <property type="entry name" value="HTH_CROC1"/>
    <property type="match status" value="1"/>
</dbReference>
<dbReference type="eggNOG" id="ENOG5030K7M">
    <property type="taxonomic scope" value="Bacteria"/>
</dbReference>
<organism evidence="2 3">
    <name type="scientific">Paenibacillus tyrfis</name>
    <dbReference type="NCBI Taxonomy" id="1501230"/>
    <lineage>
        <taxon>Bacteria</taxon>
        <taxon>Bacillati</taxon>
        <taxon>Bacillota</taxon>
        <taxon>Bacilli</taxon>
        <taxon>Bacillales</taxon>
        <taxon>Paenibacillaceae</taxon>
        <taxon>Paenibacillus</taxon>
    </lineage>
</organism>
<dbReference type="InterPro" id="IPR001387">
    <property type="entry name" value="Cro/C1-type_HTH"/>
</dbReference>
<evidence type="ECO:0000259" key="1">
    <source>
        <dbReference type="PROSITE" id="PS50943"/>
    </source>
</evidence>
<comment type="caution">
    <text evidence="2">The sequence shown here is derived from an EMBL/GenBank/DDBJ whole genome shotgun (WGS) entry which is preliminary data.</text>
</comment>
<feature type="domain" description="HTH cro/C1-type" evidence="1">
    <location>
        <begin position="6"/>
        <end position="69"/>
    </location>
</feature>
<dbReference type="Gene3D" id="1.10.260.40">
    <property type="entry name" value="lambda repressor-like DNA-binding domains"/>
    <property type="match status" value="1"/>
</dbReference>
<dbReference type="PANTHER" id="PTHR37301">
    <property type="entry name" value="DNA-BINDING PROTEIN-RELATED"/>
    <property type="match status" value="1"/>
</dbReference>
<gene>
    <name evidence="2" type="ORF">ET33_26765</name>
</gene>
<dbReference type="Proteomes" id="UP000028123">
    <property type="component" value="Unassembled WGS sequence"/>
</dbReference>
<dbReference type="CDD" id="cd00093">
    <property type="entry name" value="HTH_XRE"/>
    <property type="match status" value="1"/>
</dbReference>
<dbReference type="AlphaFoldDB" id="A0A081NUR5"/>
<dbReference type="Pfam" id="PF13443">
    <property type="entry name" value="HTH_26"/>
    <property type="match status" value="1"/>
</dbReference>
<dbReference type="SMART" id="SM00530">
    <property type="entry name" value="HTH_XRE"/>
    <property type="match status" value="1"/>
</dbReference>
<dbReference type="OrthoDB" id="9805309at2"/>
<proteinExistence type="predicted"/>
<keyword evidence="3" id="KW-1185">Reference proteome</keyword>
<dbReference type="GO" id="GO:0003677">
    <property type="term" value="F:DNA binding"/>
    <property type="evidence" value="ECO:0007669"/>
    <property type="project" value="InterPro"/>
</dbReference>
<evidence type="ECO:0000313" key="2">
    <source>
        <dbReference type="EMBL" id="KEQ22188.1"/>
    </source>
</evidence>
<name>A0A081NUR5_9BACL</name>
<reference evidence="2 3" key="1">
    <citation type="submission" date="2014-06" db="EMBL/GenBank/DDBJ databases">
        <title>Draft genome sequence of Paenibacillus sp. MSt1.</title>
        <authorList>
            <person name="Aw Y.K."/>
            <person name="Ong K.S."/>
            <person name="Gan H.M."/>
            <person name="Lee S.M."/>
        </authorList>
    </citation>
    <scope>NUCLEOTIDE SEQUENCE [LARGE SCALE GENOMIC DNA]</scope>
    <source>
        <strain evidence="2 3">MSt1</strain>
    </source>
</reference>
<sequence>MIVFKLADLLDQRQMTMYQLSKKTGIRPNTLSQWVNNDKLREEDKHVKAISVEVLNLICQVLDCTPGDLLEYTPDDHNTKSP</sequence>
<protein>
    <submittedName>
        <fullName evidence="2">Cro/Cl family transcriptional regulator</fullName>
    </submittedName>
</protein>